<keyword evidence="13" id="KW-1185">Reference proteome</keyword>
<dbReference type="Pfam" id="PF09439">
    <property type="entry name" value="SRPRB"/>
    <property type="match status" value="2"/>
</dbReference>
<evidence type="ECO:0000313" key="13">
    <source>
        <dbReference type="Proteomes" id="UP000009136"/>
    </source>
</evidence>
<dbReference type="InterPro" id="IPR027417">
    <property type="entry name" value="P-loop_NTPase"/>
</dbReference>
<dbReference type="GO" id="GO:0005881">
    <property type="term" value="C:cytoplasmic microtubule"/>
    <property type="evidence" value="ECO:0007669"/>
    <property type="project" value="Ensembl"/>
</dbReference>
<organism evidence="12 13">
    <name type="scientific">Bos taurus</name>
    <name type="common">Bovine</name>
    <dbReference type="NCBI Taxonomy" id="9913"/>
    <lineage>
        <taxon>Eukaryota</taxon>
        <taxon>Metazoa</taxon>
        <taxon>Chordata</taxon>
        <taxon>Craniata</taxon>
        <taxon>Vertebrata</taxon>
        <taxon>Euteleostomi</taxon>
        <taxon>Mammalia</taxon>
        <taxon>Eutheria</taxon>
        <taxon>Laurasiatheria</taxon>
        <taxon>Artiodactyla</taxon>
        <taxon>Ruminantia</taxon>
        <taxon>Pecora</taxon>
        <taxon>Bovidae</taxon>
        <taxon>Bovinae</taxon>
        <taxon>Bos</taxon>
    </lineage>
</organism>
<keyword evidence="5" id="KW-0547">Nucleotide-binding</keyword>
<keyword evidence="8" id="KW-0342">GTP-binding</keyword>
<dbReference type="GO" id="GO:0005525">
    <property type="term" value="F:GTP binding"/>
    <property type="evidence" value="ECO:0007669"/>
    <property type="project" value="UniProtKB-KW"/>
</dbReference>
<protein>
    <recommendedName>
        <fullName evidence="3">Signal recognition particle receptor subunit beta</fullName>
    </recommendedName>
</protein>
<accession>A0AAA9TYX6</accession>
<keyword evidence="6" id="KW-0256">Endoplasmic reticulum</keyword>
<evidence type="ECO:0000256" key="11">
    <source>
        <dbReference type="SAM" id="Phobius"/>
    </source>
</evidence>
<evidence type="ECO:0000256" key="10">
    <source>
        <dbReference type="ARBA" id="ARBA00023170"/>
    </source>
</evidence>
<evidence type="ECO:0007829" key="14">
    <source>
        <dbReference type="PeptideAtlas" id="A0AAA9TYX6"/>
    </source>
</evidence>
<comment type="similarity">
    <text evidence="2">Belongs to the SRP receptor beta subunit family.</text>
</comment>
<evidence type="ECO:0000256" key="5">
    <source>
        <dbReference type="ARBA" id="ARBA00022741"/>
    </source>
</evidence>
<dbReference type="InterPro" id="IPR024156">
    <property type="entry name" value="Small_GTPase_ARF"/>
</dbReference>
<dbReference type="Proteomes" id="UP000009136">
    <property type="component" value="Chromosome 1"/>
</dbReference>
<evidence type="ECO:0000256" key="1">
    <source>
        <dbReference type="ARBA" id="ARBA00004389"/>
    </source>
</evidence>
<feature type="transmembrane region" description="Helical" evidence="11">
    <location>
        <begin position="61"/>
        <end position="79"/>
    </location>
</feature>
<name>A0AAA9TYX6_BOVIN</name>
<evidence type="ECO:0000256" key="6">
    <source>
        <dbReference type="ARBA" id="ARBA00022824"/>
    </source>
</evidence>
<dbReference type="PANTHER" id="PTHR45909">
    <property type="entry name" value="ADP-RIBOSYLATION FACTOR-RELATED PROTEIN 1"/>
    <property type="match status" value="1"/>
</dbReference>
<dbReference type="InterPro" id="IPR019009">
    <property type="entry name" value="SRP_receptor_beta_su"/>
</dbReference>
<dbReference type="PROSITE" id="PS51417">
    <property type="entry name" value="ARF"/>
    <property type="match status" value="1"/>
</dbReference>
<evidence type="ECO:0000313" key="12">
    <source>
        <dbReference type="Ensembl" id="ENSBTAP00000103538.1"/>
    </source>
</evidence>
<reference evidence="12" key="1">
    <citation type="submission" date="2018-03" db="EMBL/GenBank/DDBJ databases">
        <title>ARS-UCD1.2.</title>
        <authorList>
            <person name="Rosen B.D."/>
            <person name="Bickhart D.M."/>
            <person name="Koren S."/>
            <person name="Schnabel R.D."/>
            <person name="Hall R."/>
            <person name="Zimin A."/>
            <person name="Dreischer C."/>
            <person name="Schultheiss S."/>
            <person name="Schroeder S.G."/>
            <person name="Elsik C.G."/>
            <person name="Couldrey C."/>
            <person name="Liu G.E."/>
            <person name="Van Tassell C.P."/>
            <person name="Phillippy A.M."/>
            <person name="Smith T.P.L."/>
            <person name="Medrano J.F."/>
        </authorList>
    </citation>
    <scope>NUCLEOTIDE SEQUENCE [LARGE SCALE GENOMIC DNA]</scope>
    <source>
        <strain evidence="12">Hereford</strain>
    </source>
</reference>
<dbReference type="GeneTree" id="ENSGT00940000154388"/>
<comment type="subcellular location">
    <subcellularLocation>
        <location evidence="1">Endoplasmic reticulum membrane</location>
        <topology evidence="1">Single-pass membrane protein</topology>
    </subcellularLocation>
</comment>
<evidence type="ECO:0000256" key="8">
    <source>
        <dbReference type="ARBA" id="ARBA00023134"/>
    </source>
</evidence>
<evidence type="ECO:0000256" key="3">
    <source>
        <dbReference type="ARBA" id="ARBA00020256"/>
    </source>
</evidence>
<keyword evidence="14" id="KW-1267">Proteomics identification</keyword>
<dbReference type="AlphaFoldDB" id="A0AAA9TYX6"/>
<evidence type="ECO:0000256" key="9">
    <source>
        <dbReference type="ARBA" id="ARBA00023136"/>
    </source>
</evidence>
<evidence type="ECO:0000256" key="7">
    <source>
        <dbReference type="ARBA" id="ARBA00022989"/>
    </source>
</evidence>
<dbReference type="PANTHER" id="PTHR45909:SF1">
    <property type="entry name" value="ADP-RIBOSYLATION FACTOR-RELATED PROTEIN 1"/>
    <property type="match status" value="1"/>
</dbReference>
<keyword evidence="10" id="KW-0675">Receptor</keyword>
<keyword evidence="7 11" id="KW-1133">Transmembrane helix</keyword>
<keyword evidence="4 11" id="KW-0812">Transmembrane</keyword>
<dbReference type="Ensembl" id="ENSBTAT00000106872.1">
    <property type="protein sequence ID" value="ENSBTAP00000103538.1"/>
    <property type="gene ID" value="ENSBTAG00000044075.4"/>
</dbReference>
<dbReference type="GO" id="GO:0005789">
    <property type="term" value="C:endoplasmic reticulum membrane"/>
    <property type="evidence" value="ECO:0007669"/>
    <property type="project" value="UniProtKB-SubCell"/>
</dbReference>
<dbReference type="Gene3D" id="3.40.50.300">
    <property type="entry name" value="P-loop containing nucleotide triphosphate hydrolases"/>
    <property type="match status" value="2"/>
</dbReference>
<proteinExistence type="evidence at protein level"/>
<evidence type="ECO:0000256" key="2">
    <source>
        <dbReference type="ARBA" id="ARBA00005619"/>
    </source>
</evidence>
<evidence type="ECO:0000256" key="4">
    <source>
        <dbReference type="ARBA" id="ARBA00022692"/>
    </source>
</evidence>
<reference evidence="12" key="3">
    <citation type="submission" date="2025-09" db="UniProtKB">
        <authorList>
            <consortium name="Ensembl"/>
        </authorList>
    </citation>
    <scope>IDENTIFICATION</scope>
    <source>
        <strain evidence="12">Hereford</strain>
    </source>
</reference>
<dbReference type="CDD" id="cd04105">
    <property type="entry name" value="SR_beta"/>
    <property type="match status" value="1"/>
</dbReference>
<keyword evidence="9 11" id="KW-0472">Membrane</keyword>
<sequence length="338" mass="37029">MLRFAGLRRAQGHVAFVVPGSVISAMASADSRRMGNGGGVGGAFQPYLDSLRQELQQRDPTLLSVVVALLAVLLTLVFWKFIRSRRSSQRAVLLVGLCDSGKTLLFVRLLTGLYRDTQTSITDSSAAYKVNNNRISSPQPFWYQGPVPWKTVFPRTGTVSLYPGFPVLDLVSQNSNGTNLTLIDLPGHESLRLQFLERFKASARAIVFVVDSAAFQREVKDVAEFLYQVLLDSIGLKNTPSFLIACNKQDITMAKSAKLIQQQLEKEINTLRVTRSAAPSTLDSSSTAPAQLGKKGKEFEFSQLPLKVEFLECSAKGGRGDAGSADIQDLEKWLAKIA</sequence>
<dbReference type="SUPFAM" id="SSF52540">
    <property type="entry name" value="P-loop containing nucleoside triphosphate hydrolases"/>
    <property type="match status" value="1"/>
</dbReference>
<reference evidence="12" key="2">
    <citation type="submission" date="2025-08" db="UniProtKB">
        <authorList>
            <consortium name="Ensembl"/>
        </authorList>
    </citation>
    <scope>IDENTIFICATION</scope>
    <source>
        <strain evidence="12">Hereford</strain>
    </source>
</reference>